<dbReference type="GO" id="GO:0005886">
    <property type="term" value="C:plasma membrane"/>
    <property type="evidence" value="ECO:0007669"/>
    <property type="project" value="TreeGrafter"/>
</dbReference>
<dbReference type="InterPro" id="IPR051310">
    <property type="entry name" value="MCP_chemotaxis"/>
</dbReference>
<feature type="domain" description="HAMP" evidence="7">
    <location>
        <begin position="249"/>
        <end position="301"/>
    </location>
</feature>
<dbReference type="PANTHER" id="PTHR43531">
    <property type="entry name" value="PROTEIN ICFG"/>
    <property type="match status" value="1"/>
</dbReference>
<evidence type="ECO:0000256" key="3">
    <source>
        <dbReference type="PROSITE-ProRule" id="PRU00284"/>
    </source>
</evidence>
<dbReference type="Pfam" id="PF00672">
    <property type="entry name" value="HAMP"/>
    <property type="match status" value="1"/>
</dbReference>
<evidence type="ECO:0000256" key="4">
    <source>
        <dbReference type="SAM" id="Coils"/>
    </source>
</evidence>
<feature type="transmembrane region" description="Helical" evidence="5">
    <location>
        <begin position="31"/>
        <end position="52"/>
    </location>
</feature>
<gene>
    <name evidence="8" type="ordered locus">Spiaf_2434</name>
</gene>
<dbReference type="PANTHER" id="PTHR43531:SF11">
    <property type="entry name" value="METHYL-ACCEPTING CHEMOTAXIS PROTEIN 3"/>
    <property type="match status" value="1"/>
</dbReference>
<sequence length="634" mass="69833">MDYTSTAGVSVAKKGNRIDNDFMKIGRKTSLVSILVITGFIGALGYTGITMIRANLLQDLARQATEAVASSYRVNEMLRAVMVDSRNIDNSYQRLRDMQAEQEQQVTALLEHPGRAWLPREIEERFSGLEHMYAYAANANRELGERIEELRDADIPGLRVKPGIVRIQMYLRENDLRDSRAFFLTSSVLLRTEESITTGDQLARHTMVPIAEAVAKEATEFFRTAFMVAGIISALLIIAGLLFSYLFSRNLSRRMEELHGVMEEMANKDFRRRSQVHSRDELGAIAGYINTIQERVGAFFGQVRSSAASVGELKDSVSAAASESAAALNQITRNVESLNQQFQRLDGAVTEAGDSISGITGGVTHLSESIQRQSAAIEQSLASFEQINASVQSVAQVAEDRRSGAEQLLQVVQTGGGYIETTNETISQIARQVDAVLEIVSVINDVSNQTNLLSMNAAIESAHAGEAGKGFAVVAEEIRKLSESTREHAAGITQIVNSVAEQIQSADHASTEGYQAFENIQQEVSRFTESMAEINNGMRELSVGSREVLAATQEVSQITQDIRQDSTDISRQNQQIEEAMEHARQISTTAVSGMQEMEIGIKEILEALQDMTEKTSESRERMEQLLTVVQEFSV</sequence>
<protein>
    <submittedName>
        <fullName evidence="8">Methyl-accepting chemotaxis protein</fullName>
    </submittedName>
</protein>
<feature type="domain" description="Methyl-accepting transducer" evidence="6">
    <location>
        <begin position="348"/>
        <end position="570"/>
    </location>
</feature>
<keyword evidence="1" id="KW-0145">Chemotaxis</keyword>
<dbReference type="PROSITE" id="PS50111">
    <property type="entry name" value="CHEMOTAXIS_TRANSDUC_2"/>
    <property type="match status" value="1"/>
</dbReference>
<keyword evidence="5" id="KW-0812">Transmembrane</keyword>
<organism evidence="8 9">
    <name type="scientific">Spirochaeta africana (strain ATCC 700263 / DSM 8902 / Z-7692)</name>
    <dbReference type="NCBI Taxonomy" id="889378"/>
    <lineage>
        <taxon>Bacteria</taxon>
        <taxon>Pseudomonadati</taxon>
        <taxon>Spirochaetota</taxon>
        <taxon>Spirochaetia</taxon>
        <taxon>Spirochaetales</taxon>
        <taxon>Spirochaetaceae</taxon>
        <taxon>Spirochaeta</taxon>
    </lineage>
</organism>
<reference evidence="9" key="1">
    <citation type="journal article" date="2013" name="Stand. Genomic Sci.">
        <title>Complete genome sequence of the halophilic bacterium Spirochaeta africana type strain (Z-7692(T)) from the alkaline Lake Magadi in the East African Rift.</title>
        <authorList>
            <person name="Liolos K."/>
            <person name="Abt B."/>
            <person name="Scheuner C."/>
            <person name="Teshima H."/>
            <person name="Held B."/>
            <person name="Lapidus A."/>
            <person name="Nolan M."/>
            <person name="Lucas S."/>
            <person name="Deshpande S."/>
            <person name="Cheng J.F."/>
            <person name="Tapia R."/>
            <person name="Goodwin L.A."/>
            <person name="Pitluck S."/>
            <person name="Pagani I."/>
            <person name="Ivanova N."/>
            <person name="Mavromatis K."/>
            <person name="Mikhailova N."/>
            <person name="Huntemann M."/>
            <person name="Pati A."/>
            <person name="Chen A."/>
            <person name="Palaniappan K."/>
            <person name="Land M."/>
            <person name="Rohde M."/>
            <person name="Tindall B.J."/>
            <person name="Detter J.C."/>
            <person name="Goker M."/>
            <person name="Bristow J."/>
            <person name="Eisen J.A."/>
            <person name="Markowitz V."/>
            <person name="Hugenholtz P."/>
            <person name="Woyke T."/>
            <person name="Klenk H.P."/>
            <person name="Kyrpides N.C."/>
        </authorList>
    </citation>
    <scope>NUCLEOTIDE SEQUENCE</scope>
    <source>
        <strain evidence="9">ATCC 700263 / DSM 8902 / Z-7692</strain>
    </source>
</reference>
<evidence type="ECO:0000313" key="9">
    <source>
        <dbReference type="Proteomes" id="UP000007383"/>
    </source>
</evidence>
<evidence type="ECO:0000256" key="5">
    <source>
        <dbReference type="SAM" id="Phobius"/>
    </source>
</evidence>
<dbReference type="PROSITE" id="PS50885">
    <property type="entry name" value="HAMP"/>
    <property type="match status" value="1"/>
</dbReference>
<dbReference type="Gene3D" id="1.10.287.950">
    <property type="entry name" value="Methyl-accepting chemotaxis protein"/>
    <property type="match status" value="1"/>
</dbReference>
<keyword evidence="5" id="KW-1133">Transmembrane helix</keyword>
<evidence type="ECO:0000256" key="1">
    <source>
        <dbReference type="ARBA" id="ARBA00022500"/>
    </source>
</evidence>
<keyword evidence="4" id="KW-0175">Coiled coil</keyword>
<dbReference type="AlphaFoldDB" id="H9ULS2"/>
<dbReference type="InterPro" id="IPR004089">
    <property type="entry name" value="MCPsignal_dom"/>
</dbReference>
<dbReference type="SUPFAM" id="SSF58104">
    <property type="entry name" value="Methyl-accepting chemotaxis protein (MCP) signaling domain"/>
    <property type="match status" value="2"/>
</dbReference>
<keyword evidence="3" id="KW-0807">Transducer</keyword>
<evidence type="ECO:0000256" key="2">
    <source>
        <dbReference type="ARBA" id="ARBA00029447"/>
    </source>
</evidence>
<proteinExistence type="inferred from homology"/>
<dbReference type="Proteomes" id="UP000007383">
    <property type="component" value="Chromosome"/>
</dbReference>
<dbReference type="STRING" id="889378.Spiaf_2434"/>
<dbReference type="eggNOG" id="COG0840">
    <property type="taxonomic scope" value="Bacteria"/>
</dbReference>
<feature type="coiled-coil region" evidence="4">
    <location>
        <begin position="321"/>
        <end position="348"/>
    </location>
</feature>
<feature type="transmembrane region" description="Helical" evidence="5">
    <location>
        <begin position="225"/>
        <end position="247"/>
    </location>
</feature>
<name>H9ULS2_SPIAZ</name>
<dbReference type="GO" id="GO:0004888">
    <property type="term" value="F:transmembrane signaling receptor activity"/>
    <property type="evidence" value="ECO:0007669"/>
    <property type="project" value="TreeGrafter"/>
</dbReference>
<dbReference type="SMART" id="SM00283">
    <property type="entry name" value="MA"/>
    <property type="match status" value="1"/>
</dbReference>
<accession>H9ULS2</accession>
<keyword evidence="5" id="KW-0472">Membrane</keyword>
<dbReference type="Gene3D" id="6.10.340.10">
    <property type="match status" value="1"/>
</dbReference>
<evidence type="ECO:0000313" key="8">
    <source>
        <dbReference type="EMBL" id="AFG38465.1"/>
    </source>
</evidence>
<dbReference type="GO" id="GO:0007165">
    <property type="term" value="P:signal transduction"/>
    <property type="evidence" value="ECO:0007669"/>
    <property type="project" value="UniProtKB-KW"/>
</dbReference>
<comment type="similarity">
    <text evidence="2">Belongs to the methyl-accepting chemotaxis (MCP) protein family.</text>
</comment>
<dbReference type="KEGG" id="sfc:Spiaf_2434"/>
<dbReference type="InterPro" id="IPR003660">
    <property type="entry name" value="HAMP_dom"/>
</dbReference>
<dbReference type="HOGENOM" id="CLU_000445_107_18_12"/>
<dbReference type="GO" id="GO:0006935">
    <property type="term" value="P:chemotaxis"/>
    <property type="evidence" value="ECO:0007669"/>
    <property type="project" value="UniProtKB-KW"/>
</dbReference>
<dbReference type="EMBL" id="CP003282">
    <property type="protein sequence ID" value="AFG38465.1"/>
    <property type="molecule type" value="Genomic_DNA"/>
</dbReference>
<evidence type="ECO:0000259" key="6">
    <source>
        <dbReference type="PROSITE" id="PS50111"/>
    </source>
</evidence>
<dbReference type="PATRIC" id="fig|889378.3.peg.2410"/>
<feature type="coiled-coil region" evidence="4">
    <location>
        <begin position="594"/>
        <end position="625"/>
    </location>
</feature>
<keyword evidence="9" id="KW-1185">Reference proteome</keyword>
<dbReference type="CDD" id="cd06225">
    <property type="entry name" value="HAMP"/>
    <property type="match status" value="1"/>
</dbReference>
<dbReference type="SMART" id="SM00304">
    <property type="entry name" value="HAMP"/>
    <property type="match status" value="1"/>
</dbReference>
<dbReference type="Pfam" id="PF00015">
    <property type="entry name" value="MCPsignal"/>
    <property type="match status" value="1"/>
</dbReference>
<evidence type="ECO:0000259" key="7">
    <source>
        <dbReference type="PROSITE" id="PS50885"/>
    </source>
</evidence>